<evidence type="ECO:0000256" key="2">
    <source>
        <dbReference type="HAMAP-Rule" id="MF_00338"/>
    </source>
</evidence>
<dbReference type="PANTHER" id="PTHR34068:SF2">
    <property type="entry name" value="UPF0145 PROTEIN SCO3412"/>
    <property type="match status" value="1"/>
</dbReference>
<accession>A0A1M6F2Y9</accession>
<sequence length="105" mass="11177">MILINTDKIPGKEITEVLGLVKGSTIRAKHIGKDIVSGLRMLVGGEMREYAEMLEEARSIALAKMAKQAESLGADAVVNIRFSTSAVMQGAAEILVYGTAVKVSD</sequence>
<dbReference type="SUPFAM" id="SSF117782">
    <property type="entry name" value="YbjQ-like"/>
    <property type="match status" value="1"/>
</dbReference>
<protein>
    <recommendedName>
        <fullName evidence="2">UPF0145 protein SAMN02745751_01333</fullName>
    </recommendedName>
</protein>
<organism evidence="3 4">
    <name type="scientific">Dethiosulfatibacter aminovorans DSM 17477</name>
    <dbReference type="NCBI Taxonomy" id="1121476"/>
    <lineage>
        <taxon>Bacteria</taxon>
        <taxon>Bacillati</taxon>
        <taxon>Bacillota</taxon>
        <taxon>Tissierellia</taxon>
        <taxon>Dethiosulfatibacter</taxon>
    </lineage>
</organism>
<comment type="similarity">
    <text evidence="1 2">Belongs to the UPF0145 family.</text>
</comment>
<dbReference type="InterPro" id="IPR002765">
    <property type="entry name" value="UPF0145_YbjQ-like"/>
</dbReference>
<dbReference type="PANTHER" id="PTHR34068">
    <property type="entry name" value="UPF0145 PROTEIN YBJQ"/>
    <property type="match status" value="1"/>
</dbReference>
<dbReference type="STRING" id="1121476.SAMN02745751_01333"/>
<dbReference type="EMBL" id="FQZL01000008">
    <property type="protein sequence ID" value="SHI91989.1"/>
    <property type="molecule type" value="Genomic_DNA"/>
</dbReference>
<evidence type="ECO:0000313" key="3">
    <source>
        <dbReference type="EMBL" id="SHI91989.1"/>
    </source>
</evidence>
<evidence type="ECO:0000313" key="4">
    <source>
        <dbReference type="Proteomes" id="UP000184052"/>
    </source>
</evidence>
<gene>
    <name evidence="3" type="ORF">SAMN02745751_01333</name>
</gene>
<evidence type="ECO:0000256" key="1">
    <source>
        <dbReference type="ARBA" id="ARBA00010751"/>
    </source>
</evidence>
<proteinExistence type="inferred from homology"/>
<dbReference type="Pfam" id="PF01906">
    <property type="entry name" value="YbjQ_1"/>
    <property type="match status" value="1"/>
</dbReference>
<dbReference type="RefSeq" id="WP_073048804.1">
    <property type="nucleotide sequence ID" value="NZ_FQZL01000008.1"/>
</dbReference>
<dbReference type="OrthoDB" id="9796448at2"/>
<dbReference type="InterPro" id="IPR035439">
    <property type="entry name" value="UPF0145_dom_sf"/>
</dbReference>
<dbReference type="AlphaFoldDB" id="A0A1M6F2Y9"/>
<keyword evidence="4" id="KW-1185">Reference proteome</keyword>
<dbReference type="Gene3D" id="3.30.110.70">
    <property type="entry name" value="Hypothetical protein apc22750. Chain B"/>
    <property type="match status" value="1"/>
</dbReference>
<dbReference type="HAMAP" id="MF_00338">
    <property type="entry name" value="UPF0145"/>
    <property type="match status" value="1"/>
</dbReference>
<name>A0A1M6F2Y9_9FIRM</name>
<dbReference type="Proteomes" id="UP000184052">
    <property type="component" value="Unassembled WGS sequence"/>
</dbReference>
<reference evidence="3 4" key="1">
    <citation type="submission" date="2016-11" db="EMBL/GenBank/DDBJ databases">
        <authorList>
            <person name="Jaros S."/>
            <person name="Januszkiewicz K."/>
            <person name="Wedrychowicz H."/>
        </authorList>
    </citation>
    <scope>NUCLEOTIDE SEQUENCE [LARGE SCALE GENOMIC DNA]</scope>
    <source>
        <strain evidence="3 4">DSM 17477</strain>
    </source>
</reference>